<evidence type="ECO:0000256" key="1">
    <source>
        <dbReference type="SAM" id="MobiDB-lite"/>
    </source>
</evidence>
<dbReference type="AlphaFoldDB" id="A0A7X3LXD7"/>
<accession>A0A7X3LXD7</accession>
<dbReference type="SUPFAM" id="SSF53067">
    <property type="entry name" value="Actin-like ATPase domain"/>
    <property type="match status" value="2"/>
</dbReference>
<feature type="compositionally biased region" description="Basic and acidic residues" evidence="1">
    <location>
        <begin position="217"/>
        <end position="230"/>
    </location>
</feature>
<evidence type="ECO:0000259" key="2">
    <source>
        <dbReference type="Pfam" id="PF00814"/>
    </source>
</evidence>
<dbReference type="EMBL" id="WUMV01000008">
    <property type="protein sequence ID" value="MXN66805.1"/>
    <property type="molecule type" value="Genomic_DNA"/>
</dbReference>
<reference evidence="3 4" key="1">
    <citation type="submission" date="2019-12" db="EMBL/GenBank/DDBJ databases">
        <authorList>
            <person name="Li M."/>
        </authorList>
    </citation>
    <scope>NUCLEOTIDE SEQUENCE [LARGE SCALE GENOMIC DNA]</scope>
    <source>
        <strain evidence="3 4">GBMRC 2046</strain>
    </source>
</reference>
<gene>
    <name evidence="3" type="primary">tsaB</name>
    <name evidence="3" type="ORF">GR183_17970</name>
</gene>
<dbReference type="GO" id="GO:0016740">
    <property type="term" value="F:transferase activity"/>
    <property type="evidence" value="ECO:0007669"/>
    <property type="project" value="UniProtKB-KW"/>
</dbReference>
<proteinExistence type="predicted"/>
<dbReference type="Pfam" id="PF00814">
    <property type="entry name" value="TsaD"/>
    <property type="match status" value="1"/>
</dbReference>
<dbReference type="InterPro" id="IPR000905">
    <property type="entry name" value="Gcp-like_dom"/>
</dbReference>
<dbReference type="Proteomes" id="UP000433101">
    <property type="component" value="Unassembled WGS sequence"/>
</dbReference>
<dbReference type="InterPro" id="IPR043129">
    <property type="entry name" value="ATPase_NBD"/>
</dbReference>
<organism evidence="3 4">
    <name type="scientific">Stappia sediminis</name>
    <dbReference type="NCBI Taxonomy" id="2692190"/>
    <lineage>
        <taxon>Bacteria</taxon>
        <taxon>Pseudomonadati</taxon>
        <taxon>Pseudomonadota</taxon>
        <taxon>Alphaproteobacteria</taxon>
        <taxon>Hyphomicrobiales</taxon>
        <taxon>Stappiaceae</taxon>
        <taxon>Stappia</taxon>
    </lineage>
</organism>
<dbReference type="PANTHER" id="PTHR11735">
    <property type="entry name" value="TRNA N6-ADENOSINE THREONYLCARBAMOYLTRANSFERASE"/>
    <property type="match status" value="1"/>
</dbReference>
<feature type="domain" description="Gcp-like" evidence="2">
    <location>
        <begin position="33"/>
        <end position="155"/>
    </location>
</feature>
<sequence>MILLAIDTALSACSAAVLVDEDGERRFFSQSEELGRGHAERLMEMIAEVMAEAGVAFTDLDRIAVTTGPGSFTGLRVGLSVARGLALVLEIPVIGVTTLAAVAQGVRRELQEQGLTPSPVLVILDARRDEIYTQTFGAKGEPLDEPRVARVADLIQAAKTGARLAGSGARMLAEAADLDDSLIVNEAGWPEISDVTTLGSLAQPGRGAPAPLYLRPPDAKPQVRDRRLRV</sequence>
<evidence type="ECO:0000313" key="4">
    <source>
        <dbReference type="Proteomes" id="UP000433101"/>
    </source>
</evidence>
<keyword evidence="3" id="KW-0808">Transferase</keyword>
<keyword evidence="4" id="KW-1185">Reference proteome</keyword>
<dbReference type="CDD" id="cd24032">
    <property type="entry name" value="ASKHA_NBD_TsaB"/>
    <property type="match status" value="1"/>
</dbReference>
<protein>
    <submittedName>
        <fullName evidence="3">tRNA (Adenosine(37)-N6)-threonylcarbamoyltransferase complex dimerization subunit type 1 TsaB</fullName>
    </submittedName>
</protein>
<comment type="caution">
    <text evidence="3">The sequence shown here is derived from an EMBL/GenBank/DDBJ whole genome shotgun (WGS) entry which is preliminary data.</text>
</comment>
<dbReference type="GO" id="GO:0005829">
    <property type="term" value="C:cytosol"/>
    <property type="evidence" value="ECO:0007669"/>
    <property type="project" value="TreeGrafter"/>
</dbReference>
<dbReference type="InterPro" id="IPR022496">
    <property type="entry name" value="T6A_TsaB"/>
</dbReference>
<dbReference type="Gene3D" id="3.30.420.40">
    <property type="match status" value="2"/>
</dbReference>
<feature type="region of interest" description="Disordered" evidence="1">
    <location>
        <begin position="206"/>
        <end position="230"/>
    </location>
</feature>
<dbReference type="RefSeq" id="WP_160777042.1">
    <property type="nucleotide sequence ID" value="NZ_WUMV01000008.1"/>
</dbReference>
<dbReference type="GO" id="GO:0002949">
    <property type="term" value="P:tRNA threonylcarbamoyladenosine modification"/>
    <property type="evidence" value="ECO:0007669"/>
    <property type="project" value="InterPro"/>
</dbReference>
<dbReference type="PANTHER" id="PTHR11735:SF11">
    <property type="entry name" value="TRNA THREONYLCARBAMOYLADENOSINE BIOSYNTHESIS PROTEIN TSAB"/>
    <property type="match status" value="1"/>
</dbReference>
<dbReference type="NCBIfam" id="TIGR03725">
    <property type="entry name" value="T6A_YeaZ"/>
    <property type="match status" value="1"/>
</dbReference>
<name>A0A7X3LXD7_9HYPH</name>
<evidence type="ECO:0000313" key="3">
    <source>
        <dbReference type="EMBL" id="MXN66805.1"/>
    </source>
</evidence>